<evidence type="ECO:0000313" key="2">
    <source>
        <dbReference type="Proteomes" id="UP001604277"/>
    </source>
</evidence>
<evidence type="ECO:0000313" key="1">
    <source>
        <dbReference type="EMBL" id="KAL2558904.1"/>
    </source>
</evidence>
<organism evidence="1 2">
    <name type="scientific">Forsythia ovata</name>
    <dbReference type="NCBI Taxonomy" id="205694"/>
    <lineage>
        <taxon>Eukaryota</taxon>
        <taxon>Viridiplantae</taxon>
        <taxon>Streptophyta</taxon>
        <taxon>Embryophyta</taxon>
        <taxon>Tracheophyta</taxon>
        <taxon>Spermatophyta</taxon>
        <taxon>Magnoliopsida</taxon>
        <taxon>eudicotyledons</taxon>
        <taxon>Gunneridae</taxon>
        <taxon>Pentapetalae</taxon>
        <taxon>asterids</taxon>
        <taxon>lamiids</taxon>
        <taxon>Lamiales</taxon>
        <taxon>Oleaceae</taxon>
        <taxon>Forsythieae</taxon>
        <taxon>Forsythia</taxon>
    </lineage>
</organism>
<accession>A0ABD1XAF3</accession>
<protein>
    <submittedName>
        <fullName evidence="1">Uncharacterized protein</fullName>
    </submittedName>
</protein>
<proteinExistence type="predicted"/>
<dbReference type="Proteomes" id="UP001604277">
    <property type="component" value="Unassembled WGS sequence"/>
</dbReference>
<dbReference type="AlphaFoldDB" id="A0ABD1XAF3"/>
<name>A0ABD1XAF3_9LAMI</name>
<reference evidence="2" key="1">
    <citation type="submission" date="2024-07" db="EMBL/GenBank/DDBJ databases">
        <title>Two chromosome-level genome assemblies of Korean endemic species Abeliophyllum distichum and Forsythia ovata (Oleaceae).</title>
        <authorList>
            <person name="Jang H."/>
        </authorList>
    </citation>
    <scope>NUCLEOTIDE SEQUENCE [LARGE SCALE GENOMIC DNA]</scope>
</reference>
<keyword evidence="2" id="KW-1185">Reference proteome</keyword>
<sequence length="153" mass="16158">MAPNPASSVPPVVETVGNVSFSFPTSSTTPVLAAIVLSIVEVGDDSSFLPPRRRSWGDSSSLPLVLEVRDDLSSLPSKISTSPPVDVQHQDKGKGVVIDEMEKVATKMSLEEEGAVVDSGRVKGSRMALTQEISESVPTSPIAVQNPLLNSFD</sequence>
<dbReference type="EMBL" id="JBFOLJ010000001">
    <property type="protein sequence ID" value="KAL2558904.1"/>
    <property type="molecule type" value="Genomic_DNA"/>
</dbReference>
<comment type="caution">
    <text evidence="1">The sequence shown here is derived from an EMBL/GenBank/DDBJ whole genome shotgun (WGS) entry which is preliminary data.</text>
</comment>
<gene>
    <name evidence="1" type="ORF">Fot_03643</name>
</gene>